<evidence type="ECO:0000256" key="4">
    <source>
        <dbReference type="SAM" id="MobiDB-lite"/>
    </source>
</evidence>
<feature type="domain" description="RanBP2-type" evidence="5">
    <location>
        <begin position="220"/>
        <end position="246"/>
    </location>
</feature>
<evidence type="ECO:0000256" key="1">
    <source>
        <dbReference type="ARBA" id="ARBA00022723"/>
    </source>
</evidence>
<protein>
    <recommendedName>
        <fullName evidence="5">RanBP2-type domain-containing protein</fullName>
    </recommendedName>
</protein>
<proteinExistence type="predicted"/>
<reference evidence="6" key="1">
    <citation type="submission" date="2024-02" db="EMBL/GenBank/DDBJ databases">
        <authorList>
            <consortium name="ELIXIR-Norway"/>
            <consortium name="Elixir Norway"/>
        </authorList>
    </citation>
    <scope>NUCLEOTIDE SEQUENCE</scope>
</reference>
<evidence type="ECO:0000256" key="2">
    <source>
        <dbReference type="ARBA" id="ARBA00022771"/>
    </source>
</evidence>
<dbReference type="SUPFAM" id="SSF90209">
    <property type="entry name" value="Ran binding protein zinc finger-like"/>
    <property type="match status" value="2"/>
</dbReference>
<keyword evidence="3" id="KW-0862">Zinc</keyword>
<evidence type="ECO:0000256" key="3">
    <source>
        <dbReference type="ARBA" id="ARBA00022833"/>
    </source>
</evidence>
<keyword evidence="2" id="KW-0863">Zinc-finger</keyword>
<dbReference type="InterPro" id="IPR001876">
    <property type="entry name" value="Znf_RanBP2"/>
</dbReference>
<dbReference type="PANTHER" id="PTHR12999:SF24">
    <property type="entry name" value="RANBP2-TYPE DOMAIN-CONTAINING PROTEIN"/>
    <property type="match status" value="1"/>
</dbReference>
<evidence type="ECO:0000259" key="5">
    <source>
        <dbReference type="SMART" id="SM00547"/>
    </source>
</evidence>
<gene>
    <name evidence="6" type="ORF">CSSPTR1EN2_LOCUS9299</name>
</gene>
<accession>A0ABP0TZG3</accession>
<keyword evidence="1" id="KW-0479">Metal-binding</keyword>
<keyword evidence="7" id="KW-1185">Reference proteome</keyword>
<dbReference type="SMART" id="SM00547">
    <property type="entry name" value="ZnF_RBZ"/>
    <property type="match status" value="2"/>
</dbReference>
<dbReference type="Gene3D" id="4.10.1060.10">
    <property type="entry name" value="Zinc finger, RanBP2-type"/>
    <property type="match status" value="2"/>
</dbReference>
<dbReference type="Pfam" id="PF00641">
    <property type="entry name" value="Zn_ribbon_RanBP"/>
    <property type="match status" value="2"/>
</dbReference>
<evidence type="ECO:0000313" key="6">
    <source>
        <dbReference type="EMBL" id="CAK9208669.1"/>
    </source>
</evidence>
<feature type="region of interest" description="Disordered" evidence="4">
    <location>
        <begin position="193"/>
        <end position="219"/>
    </location>
</feature>
<sequence>MRKCATPKPAESTQKGAAGVMGPTMYEQAPTPMYMGGPGAPPPLSLGLPSSYQPSMIIPQPAAVTVTYDYTASINNPISYNPRPSTYAPPASQKCLLTCNIGVMLMAGPIYGGTPVLDGYGMNMNMNMNMGIGPPMPAPRAPGNFGEENGSRKRRGGPDGFSEGDWVCPNCGNTNFAFRSTCNMRKCGASKPTEQARYGSGPPAPARAPPPVSQGPPPDGSWTCDACGNVNYPFRSKCNRRNCGADKPTEAKPAANTTSPPPTISQVCRVFVYESLGVPFLGQGVGSGVSRSRSLSRPSICGVLFLLVTFDWQAAGPTISSLDVAMHHVPSECQFNDFSILITCNKMVQL</sequence>
<dbReference type="InterPro" id="IPR036443">
    <property type="entry name" value="Znf_RanBP2_sf"/>
</dbReference>
<feature type="region of interest" description="Disordered" evidence="4">
    <location>
        <begin position="138"/>
        <end position="158"/>
    </location>
</feature>
<dbReference type="Proteomes" id="UP001497512">
    <property type="component" value="Chromosome 17"/>
</dbReference>
<evidence type="ECO:0000313" key="7">
    <source>
        <dbReference type="Proteomes" id="UP001497512"/>
    </source>
</evidence>
<organism evidence="6 7">
    <name type="scientific">Sphagnum troendelagicum</name>
    <dbReference type="NCBI Taxonomy" id="128251"/>
    <lineage>
        <taxon>Eukaryota</taxon>
        <taxon>Viridiplantae</taxon>
        <taxon>Streptophyta</taxon>
        <taxon>Embryophyta</taxon>
        <taxon>Bryophyta</taxon>
        <taxon>Sphagnophytina</taxon>
        <taxon>Sphagnopsida</taxon>
        <taxon>Sphagnales</taxon>
        <taxon>Sphagnaceae</taxon>
        <taxon>Sphagnum</taxon>
    </lineage>
</organism>
<name>A0ABP0TZG3_9BRYO</name>
<feature type="region of interest" description="Disordered" evidence="4">
    <location>
        <begin position="1"/>
        <end position="22"/>
    </location>
</feature>
<feature type="compositionally biased region" description="Pro residues" evidence="4">
    <location>
        <begin position="202"/>
        <end position="219"/>
    </location>
</feature>
<dbReference type="PANTHER" id="PTHR12999">
    <property type="entry name" value="ZINC FINGER RAN-BINDING DOMAIN-CONTAINING PROTEIN 2 ZRANB2-RELATED"/>
    <property type="match status" value="1"/>
</dbReference>
<feature type="domain" description="RanBP2-type" evidence="5">
    <location>
        <begin position="164"/>
        <end position="190"/>
    </location>
</feature>
<dbReference type="EMBL" id="OZ019909">
    <property type="protein sequence ID" value="CAK9208669.1"/>
    <property type="molecule type" value="Genomic_DNA"/>
</dbReference>